<keyword evidence="11" id="KW-1185">Reference proteome</keyword>
<evidence type="ECO:0000256" key="8">
    <source>
        <dbReference type="SAM" id="Phobius"/>
    </source>
</evidence>
<keyword evidence="5" id="KW-0408">Iron</keyword>
<keyword evidence="3" id="KW-0479">Metal-binding</keyword>
<accession>A0ABW6CQZ3</accession>
<keyword evidence="8" id="KW-0812">Transmembrane</keyword>
<organism evidence="10 11">
    <name type="scientific">Phenylobacterium ferrooxidans</name>
    <dbReference type="NCBI Taxonomy" id="2982689"/>
    <lineage>
        <taxon>Bacteria</taxon>
        <taxon>Pseudomonadati</taxon>
        <taxon>Pseudomonadota</taxon>
        <taxon>Alphaproteobacteria</taxon>
        <taxon>Caulobacterales</taxon>
        <taxon>Caulobacteraceae</taxon>
        <taxon>Phenylobacterium</taxon>
    </lineage>
</organism>
<evidence type="ECO:0000259" key="9">
    <source>
        <dbReference type="PROSITE" id="PS51379"/>
    </source>
</evidence>
<feature type="domain" description="4Fe-4S ferredoxin-type" evidence="9">
    <location>
        <begin position="278"/>
        <end position="306"/>
    </location>
</feature>
<keyword evidence="2" id="KW-0004">4Fe-4S</keyword>
<evidence type="ECO:0000313" key="11">
    <source>
        <dbReference type="Proteomes" id="UP001598130"/>
    </source>
</evidence>
<evidence type="ECO:0000256" key="3">
    <source>
        <dbReference type="ARBA" id="ARBA00022723"/>
    </source>
</evidence>
<keyword evidence="8" id="KW-0472">Membrane</keyword>
<keyword evidence="8" id="KW-1133">Transmembrane helix</keyword>
<dbReference type="PANTHER" id="PTHR30176:SF3">
    <property type="entry name" value="FERREDOXIN-TYPE PROTEIN NAPH"/>
    <property type="match status" value="1"/>
</dbReference>
<dbReference type="Pfam" id="PF12801">
    <property type="entry name" value="Fer4_5"/>
    <property type="match status" value="1"/>
</dbReference>
<dbReference type="NCBIfam" id="TIGR02745">
    <property type="entry name" value="ccoG_rdxA_fixG"/>
    <property type="match status" value="1"/>
</dbReference>
<dbReference type="RefSeq" id="WP_305339022.1">
    <property type="nucleotide sequence ID" value="NZ_JAOTJD010000034.1"/>
</dbReference>
<gene>
    <name evidence="10" type="primary">ccoG</name>
    <name evidence="10" type="ORF">OCL97_16170</name>
</gene>
<keyword evidence="1" id="KW-0813">Transport</keyword>
<evidence type="ECO:0000256" key="4">
    <source>
        <dbReference type="ARBA" id="ARBA00022982"/>
    </source>
</evidence>
<sequence>MTVVIDRTKPTPPPPGEGSGPVSAAAKARAKGFTLGLYKPRTPIYPKLVHGQWRRIKWVLLILMLAIYYVTPWIRWERPGVLPDQAVLVDFAGGRFYFFGIQLWPQEVYFITGLLVISALGLFLVTAMFGRLWCGYACPQTVWTDLFIYVERAFEGDRNARMKLDASPWSFNKAWRKIGKHAVWLGIGFGTGGAWIFYFHDAPNLLADFWVGQAPATAYIFCALLTVTTYAFAGHMREQVCTYLCPWPRIQGAMLDQHSLQVTYLRDRGETRGPHKKGQPWEGRGDCIDCNACVVACPAGIDIRDGSQLECINCGLCIDACDEIMEKIDRPKGLIAYDTDAAVAAREAGRPPIYRLLRPRTAYYAVALSLVSALMIWGLTHRSALDVHVLRDRNPMFVRLHDGAIRDGYTLKIANRGFEARDVQVTFTGPPGAKLRTPGAKAAGDTLSVRVEANEVRAVRVFVTVPAAAIDAPNMPAAFAVRAGDEVKTVETNFLSGAANAP</sequence>
<feature type="transmembrane region" description="Helical" evidence="8">
    <location>
        <begin position="108"/>
        <end position="129"/>
    </location>
</feature>
<feature type="transmembrane region" description="Helical" evidence="8">
    <location>
        <begin position="212"/>
        <end position="233"/>
    </location>
</feature>
<protein>
    <submittedName>
        <fullName evidence="10">Cytochrome c oxidase accessory protein CcoG</fullName>
    </submittedName>
</protein>
<dbReference type="EMBL" id="JAOTJD010000034">
    <property type="protein sequence ID" value="MFD3265494.1"/>
    <property type="molecule type" value="Genomic_DNA"/>
</dbReference>
<comment type="caution">
    <text evidence="10">The sequence shown here is derived from an EMBL/GenBank/DDBJ whole genome shotgun (WGS) entry which is preliminary data.</text>
</comment>
<dbReference type="InterPro" id="IPR051684">
    <property type="entry name" value="Electron_Trans/Redox"/>
</dbReference>
<evidence type="ECO:0000313" key="10">
    <source>
        <dbReference type="EMBL" id="MFD3265494.1"/>
    </source>
</evidence>
<dbReference type="PANTHER" id="PTHR30176">
    <property type="entry name" value="FERREDOXIN-TYPE PROTEIN NAPH"/>
    <property type="match status" value="1"/>
</dbReference>
<keyword evidence="4" id="KW-0249">Electron transport</keyword>
<dbReference type="Gene3D" id="2.60.40.10">
    <property type="entry name" value="Immunoglobulins"/>
    <property type="match status" value="1"/>
</dbReference>
<dbReference type="Pfam" id="PF11614">
    <property type="entry name" value="FixG_C"/>
    <property type="match status" value="1"/>
</dbReference>
<evidence type="ECO:0000256" key="1">
    <source>
        <dbReference type="ARBA" id="ARBA00022448"/>
    </source>
</evidence>
<dbReference type="PROSITE" id="PS00198">
    <property type="entry name" value="4FE4S_FER_1"/>
    <property type="match status" value="1"/>
</dbReference>
<evidence type="ECO:0000256" key="7">
    <source>
        <dbReference type="SAM" id="MobiDB-lite"/>
    </source>
</evidence>
<reference evidence="10 11" key="1">
    <citation type="submission" date="2022-09" db="EMBL/GenBank/DDBJ databases">
        <title>New species of Phenylobacterium.</title>
        <authorList>
            <person name="Mieszkin S."/>
        </authorList>
    </citation>
    <scope>NUCLEOTIDE SEQUENCE [LARGE SCALE GENOMIC DNA]</scope>
    <source>
        <strain evidence="10 11">HK31-G</strain>
    </source>
</reference>
<feature type="transmembrane region" description="Helical" evidence="8">
    <location>
        <begin position="56"/>
        <end position="74"/>
    </location>
</feature>
<evidence type="ECO:0000256" key="5">
    <source>
        <dbReference type="ARBA" id="ARBA00023004"/>
    </source>
</evidence>
<dbReference type="SUPFAM" id="SSF54862">
    <property type="entry name" value="4Fe-4S ferredoxins"/>
    <property type="match status" value="1"/>
</dbReference>
<dbReference type="Proteomes" id="UP001598130">
    <property type="component" value="Unassembled WGS sequence"/>
</dbReference>
<feature type="region of interest" description="Disordered" evidence="7">
    <location>
        <begin position="1"/>
        <end position="23"/>
    </location>
</feature>
<dbReference type="InterPro" id="IPR014116">
    <property type="entry name" value="Cyt_c_oxidase_cbb3_FixG"/>
</dbReference>
<dbReference type="InterPro" id="IPR032879">
    <property type="entry name" value="FixG_C"/>
</dbReference>
<dbReference type="Pfam" id="PF13746">
    <property type="entry name" value="Fer4_18"/>
    <property type="match status" value="1"/>
</dbReference>
<evidence type="ECO:0000256" key="6">
    <source>
        <dbReference type="ARBA" id="ARBA00023014"/>
    </source>
</evidence>
<dbReference type="InterPro" id="IPR013783">
    <property type="entry name" value="Ig-like_fold"/>
</dbReference>
<name>A0ABW6CQZ3_9CAUL</name>
<proteinExistence type="predicted"/>
<feature type="transmembrane region" description="Helical" evidence="8">
    <location>
        <begin position="362"/>
        <end position="380"/>
    </location>
</feature>
<dbReference type="PROSITE" id="PS51379">
    <property type="entry name" value="4FE4S_FER_2"/>
    <property type="match status" value="1"/>
</dbReference>
<evidence type="ECO:0000256" key="2">
    <source>
        <dbReference type="ARBA" id="ARBA00022485"/>
    </source>
</evidence>
<dbReference type="InterPro" id="IPR017896">
    <property type="entry name" value="4Fe4S_Fe-S-bd"/>
</dbReference>
<dbReference type="InterPro" id="IPR017900">
    <property type="entry name" value="4Fe4S_Fe_S_CS"/>
</dbReference>
<feature type="transmembrane region" description="Helical" evidence="8">
    <location>
        <begin position="182"/>
        <end position="200"/>
    </location>
</feature>
<keyword evidence="6" id="KW-0411">Iron-sulfur</keyword>